<protein>
    <submittedName>
        <fullName evidence="2">Uncharacterized protein</fullName>
    </submittedName>
</protein>
<dbReference type="OrthoDB" id="1890794at2"/>
<keyword evidence="1" id="KW-0472">Membrane</keyword>
<sequence>MICNNCNNEFTNISGLKFCPYCGEEIEEGIDSKINNIENENITTGDINKKNHEDTQPMPVITEENIKKYNRENGDKFFDSLKKTFVNMKVIREKKFDSLKKTFMNMKVIKEKKITPLKKSFMNMKVVIPIIALLVVIGGGVFAYTFFTARPVDEVRIKEDLMGKIITLPKGTSIKMSTDNMKSFSINTRNTDKSKDEIKIALTLNNGAIEAKTLASVVYTYQGKNQWKISDGVRLDTVNAIKPVVGMDEKKFLEAVKKLSITIADTKVVLGGQEVKSLGISLKTPDLEKGKEEILMQTSIDSGLLATTGKIKCKLVFENEVWRIATTEKNSTEDFTLVISPTFSDEKVIEAVRENGLEETVTYSNFFGGKGFTVKDSFTKSINVAGKRYDAEKGVLYVNAKRENTAGEIKSVLTTGYTFSISLSKIALTDKAKTTVNSGTINNVATPRVISTITNVEVEGNNLFFWWSNNHKITPEEAKTFKTSKILSKKGFENIKYVYGSITYKDDKKNKSASGSFVALYFLVYDGTNGYNWKLDKIIGADSPNYNALTKEAKNQ</sequence>
<dbReference type="EMBL" id="BHYK01000013">
    <property type="protein sequence ID" value="GCD10951.1"/>
    <property type="molecule type" value="Genomic_DNA"/>
</dbReference>
<keyword evidence="1" id="KW-0812">Transmembrane</keyword>
<dbReference type="RefSeq" id="WP_125002316.1">
    <property type="nucleotide sequence ID" value="NZ_BHYK01000013.1"/>
</dbReference>
<proteinExistence type="predicted"/>
<comment type="caution">
    <text evidence="2">The sequence shown here is derived from an EMBL/GenBank/DDBJ whole genome shotgun (WGS) entry which is preliminary data.</text>
</comment>
<evidence type="ECO:0000313" key="2">
    <source>
        <dbReference type="EMBL" id="GCD10951.1"/>
    </source>
</evidence>
<organism evidence="2 3">
    <name type="scientific">Clostridium tagluense</name>
    <dbReference type="NCBI Taxonomy" id="360422"/>
    <lineage>
        <taxon>Bacteria</taxon>
        <taxon>Bacillati</taxon>
        <taxon>Bacillota</taxon>
        <taxon>Clostridia</taxon>
        <taxon>Eubacteriales</taxon>
        <taxon>Clostridiaceae</taxon>
        <taxon>Clostridium</taxon>
    </lineage>
</organism>
<feature type="transmembrane region" description="Helical" evidence="1">
    <location>
        <begin position="126"/>
        <end position="147"/>
    </location>
</feature>
<dbReference type="AlphaFoldDB" id="A0A401UN72"/>
<accession>A0A401UN72</accession>
<keyword evidence="3" id="KW-1185">Reference proteome</keyword>
<evidence type="ECO:0000256" key="1">
    <source>
        <dbReference type="SAM" id="Phobius"/>
    </source>
</evidence>
<name>A0A401UN72_9CLOT</name>
<reference evidence="2 3" key="1">
    <citation type="submission" date="2018-11" db="EMBL/GenBank/DDBJ databases">
        <title>Genome sequencing and assembly of Clostridium tagluense strain A121.</title>
        <authorList>
            <person name="Murakami T."/>
            <person name="Segawa T."/>
            <person name="Shcherbakova V.A."/>
            <person name="Mori H."/>
            <person name="Yoshimura Y."/>
        </authorList>
    </citation>
    <scope>NUCLEOTIDE SEQUENCE [LARGE SCALE GENOMIC DNA]</scope>
    <source>
        <strain evidence="2 3">A121</strain>
    </source>
</reference>
<dbReference type="Proteomes" id="UP000287872">
    <property type="component" value="Unassembled WGS sequence"/>
</dbReference>
<keyword evidence="1" id="KW-1133">Transmembrane helix</keyword>
<gene>
    <name evidence="2" type="ORF">Ctaglu_25740</name>
</gene>
<evidence type="ECO:0000313" key="3">
    <source>
        <dbReference type="Proteomes" id="UP000287872"/>
    </source>
</evidence>